<keyword evidence="6 12" id="KW-1133">Transmembrane helix</keyword>
<dbReference type="Gene3D" id="1.20.1070.10">
    <property type="entry name" value="Rhodopsin 7-helix transmembrane proteins"/>
    <property type="match status" value="1"/>
</dbReference>
<evidence type="ECO:0000256" key="4">
    <source>
        <dbReference type="ARBA" id="ARBA00022692"/>
    </source>
</evidence>
<feature type="transmembrane region" description="Helical" evidence="12">
    <location>
        <begin position="26"/>
        <end position="48"/>
    </location>
</feature>
<keyword evidence="8 12" id="KW-0472">Membrane</keyword>
<evidence type="ECO:0000256" key="10">
    <source>
        <dbReference type="ARBA" id="ARBA00023224"/>
    </source>
</evidence>
<proteinExistence type="inferred from homology"/>
<comment type="caution">
    <text evidence="14">The sequence shown here is derived from an EMBL/GenBank/DDBJ whole genome shotgun (WGS) entry which is preliminary data.</text>
</comment>
<dbReference type="AlphaFoldDB" id="A0AAV3AUG7"/>
<keyword evidence="2 12" id="KW-1003">Cell membrane</keyword>
<feature type="transmembrane region" description="Helical" evidence="12">
    <location>
        <begin position="141"/>
        <end position="168"/>
    </location>
</feature>
<evidence type="ECO:0000256" key="11">
    <source>
        <dbReference type="RuleBase" id="RU000688"/>
    </source>
</evidence>
<feature type="transmembrane region" description="Helical" evidence="12">
    <location>
        <begin position="272"/>
        <end position="292"/>
    </location>
</feature>
<dbReference type="PRINTS" id="PR00245">
    <property type="entry name" value="OLFACTORYR"/>
</dbReference>
<feature type="transmembrane region" description="Helical" evidence="12">
    <location>
        <begin position="237"/>
        <end position="260"/>
    </location>
</feature>
<evidence type="ECO:0000256" key="7">
    <source>
        <dbReference type="ARBA" id="ARBA00023040"/>
    </source>
</evidence>
<keyword evidence="9 11" id="KW-0675">Receptor</keyword>
<keyword evidence="3 12" id="KW-0716">Sensory transduction</keyword>
<dbReference type="InterPro" id="IPR000725">
    <property type="entry name" value="Olfact_rcpt"/>
</dbReference>
<dbReference type="PROSITE" id="PS00237">
    <property type="entry name" value="G_PROTEIN_RECEP_F1_1"/>
    <property type="match status" value="1"/>
</dbReference>
<feature type="transmembrane region" description="Helical" evidence="12">
    <location>
        <begin position="101"/>
        <end position="120"/>
    </location>
</feature>
<comment type="similarity">
    <text evidence="11">Belongs to the G-protein coupled receptor 1 family.</text>
</comment>
<dbReference type="Pfam" id="PF13853">
    <property type="entry name" value="7tm_4"/>
    <property type="match status" value="1"/>
</dbReference>
<accession>A0AAV3AUG7</accession>
<dbReference type="SUPFAM" id="SSF81321">
    <property type="entry name" value="Family A G protein-coupled receptor-like"/>
    <property type="match status" value="1"/>
</dbReference>
<comment type="subcellular location">
    <subcellularLocation>
        <location evidence="1 12">Cell membrane</location>
        <topology evidence="1 12">Multi-pass membrane protein</topology>
    </subcellularLocation>
</comment>
<dbReference type="PANTHER" id="PTHR26452">
    <property type="entry name" value="OLFACTORY RECEPTOR"/>
    <property type="match status" value="1"/>
</dbReference>
<reference evidence="14" key="1">
    <citation type="thesis" date="2020" institute="ProQuest LLC" country="789 East Eisenhower Parkway, Ann Arbor, MI, USA">
        <title>Comparative Genomics and Chromosome Evolution.</title>
        <authorList>
            <person name="Mudd A.B."/>
        </authorList>
    </citation>
    <scope>NUCLEOTIDE SEQUENCE</scope>
    <source>
        <strain evidence="14">1538</strain>
        <tissue evidence="14">Blood</tissue>
    </source>
</reference>
<evidence type="ECO:0000256" key="1">
    <source>
        <dbReference type="ARBA" id="ARBA00004651"/>
    </source>
</evidence>
<keyword evidence="4 11" id="KW-0812">Transmembrane</keyword>
<evidence type="ECO:0000256" key="9">
    <source>
        <dbReference type="ARBA" id="ARBA00023170"/>
    </source>
</evidence>
<feature type="transmembrane region" description="Helical" evidence="12">
    <location>
        <begin position="197"/>
        <end position="225"/>
    </location>
</feature>
<dbReference type="Proteomes" id="UP001181693">
    <property type="component" value="Unassembled WGS sequence"/>
</dbReference>
<dbReference type="GO" id="GO:0005886">
    <property type="term" value="C:plasma membrane"/>
    <property type="evidence" value="ECO:0007669"/>
    <property type="project" value="UniProtKB-SubCell"/>
</dbReference>
<feature type="domain" description="G-protein coupled receptors family 1 profile" evidence="13">
    <location>
        <begin position="41"/>
        <end position="290"/>
    </location>
</feature>
<dbReference type="FunFam" id="1.20.1070.10:FF:000001">
    <property type="entry name" value="Olfactory receptor"/>
    <property type="match status" value="1"/>
</dbReference>
<feature type="transmembrane region" description="Helical" evidence="12">
    <location>
        <begin position="60"/>
        <end position="81"/>
    </location>
</feature>
<dbReference type="InterPro" id="IPR050516">
    <property type="entry name" value="Olfactory_GPCR"/>
</dbReference>
<dbReference type="GO" id="GO:0004930">
    <property type="term" value="F:G protein-coupled receptor activity"/>
    <property type="evidence" value="ECO:0007669"/>
    <property type="project" value="UniProtKB-KW"/>
</dbReference>
<evidence type="ECO:0000256" key="12">
    <source>
        <dbReference type="RuleBase" id="RU363047"/>
    </source>
</evidence>
<evidence type="ECO:0000256" key="3">
    <source>
        <dbReference type="ARBA" id="ARBA00022606"/>
    </source>
</evidence>
<evidence type="ECO:0000259" key="13">
    <source>
        <dbReference type="PROSITE" id="PS50262"/>
    </source>
</evidence>
<evidence type="ECO:0000313" key="15">
    <source>
        <dbReference type="Proteomes" id="UP001181693"/>
    </source>
</evidence>
<keyword evidence="10 11" id="KW-0807">Transducer</keyword>
<protein>
    <recommendedName>
        <fullName evidence="12">Olfactory receptor</fullName>
    </recommendedName>
</protein>
<evidence type="ECO:0000256" key="5">
    <source>
        <dbReference type="ARBA" id="ARBA00022725"/>
    </source>
</evidence>
<dbReference type="InterPro" id="IPR017452">
    <property type="entry name" value="GPCR_Rhodpsn_7TM"/>
</dbReference>
<gene>
    <name evidence="14" type="ORF">GDO54_006231</name>
</gene>
<dbReference type="InterPro" id="IPR000276">
    <property type="entry name" value="GPCR_Rhodpsn"/>
</dbReference>
<evidence type="ECO:0000313" key="14">
    <source>
        <dbReference type="EMBL" id="DBA30219.1"/>
    </source>
</evidence>
<keyword evidence="5 12" id="KW-0552">Olfaction</keyword>
<dbReference type="GO" id="GO:0004984">
    <property type="term" value="F:olfactory receptor activity"/>
    <property type="evidence" value="ECO:0007669"/>
    <property type="project" value="InterPro"/>
</dbReference>
<name>A0AAV3AUG7_PYXAD</name>
<evidence type="ECO:0000256" key="8">
    <source>
        <dbReference type="ARBA" id="ARBA00023136"/>
    </source>
</evidence>
<sequence length="321" mass="36348">MELCQNTSLITFNIIAFTTSGNMKDFMFIVFLLMYMTAVSGNLIIATLICKVSQLHTPMYFFLCNFSIVEATYVSTIFPKLLSITVTEDKRISFQGCITQLYFFMFSGAAEFLLLTCMAYDRYVAVCTPLQYFLVMRKSICVVLAAFCLLFSSFNSLIFSLLISTLLFCNSHDINSFFCDIRSLMALSSSDTKSREIALIVEDICLVFLAFVLISTSYVYIICAIVKIQSSKGRFKAFSSCSSHLTTVILFYGPIMFLYIKPESDQSEDQDKLLSLLYVIVVPTLNPFVYTLRNKEVIGAVAKLINISLVNKRQKSIKFNH</sequence>
<evidence type="ECO:0000256" key="2">
    <source>
        <dbReference type="ARBA" id="ARBA00022475"/>
    </source>
</evidence>
<dbReference type="EMBL" id="DYDO01000002">
    <property type="protein sequence ID" value="DBA30219.1"/>
    <property type="molecule type" value="Genomic_DNA"/>
</dbReference>
<dbReference type="PRINTS" id="PR00237">
    <property type="entry name" value="GPCRRHODOPSN"/>
</dbReference>
<keyword evidence="15" id="KW-1185">Reference proteome</keyword>
<organism evidence="14 15">
    <name type="scientific">Pyxicephalus adspersus</name>
    <name type="common">African bullfrog</name>
    <dbReference type="NCBI Taxonomy" id="30357"/>
    <lineage>
        <taxon>Eukaryota</taxon>
        <taxon>Metazoa</taxon>
        <taxon>Chordata</taxon>
        <taxon>Craniata</taxon>
        <taxon>Vertebrata</taxon>
        <taxon>Euteleostomi</taxon>
        <taxon>Amphibia</taxon>
        <taxon>Batrachia</taxon>
        <taxon>Anura</taxon>
        <taxon>Neobatrachia</taxon>
        <taxon>Ranoidea</taxon>
        <taxon>Pyxicephalidae</taxon>
        <taxon>Pyxicephalinae</taxon>
        <taxon>Pyxicephalus</taxon>
    </lineage>
</organism>
<keyword evidence="7 11" id="KW-0297">G-protein coupled receptor</keyword>
<dbReference type="CDD" id="cd13954">
    <property type="entry name" value="7tmA_OR"/>
    <property type="match status" value="1"/>
</dbReference>
<evidence type="ECO:0000256" key="6">
    <source>
        <dbReference type="ARBA" id="ARBA00022989"/>
    </source>
</evidence>
<dbReference type="PROSITE" id="PS50262">
    <property type="entry name" value="G_PROTEIN_RECEP_F1_2"/>
    <property type="match status" value="1"/>
</dbReference>